<accession>A0A316DD20</accession>
<dbReference type="InterPro" id="IPR013977">
    <property type="entry name" value="GcvT_C"/>
</dbReference>
<evidence type="ECO:0000313" key="4">
    <source>
        <dbReference type="Proteomes" id="UP000245634"/>
    </source>
</evidence>
<sequence length="365" mass="39846">MKTSILTQATKQQGTLTEVNGYAVVSTYSTEGAEYEALRNGVGLYDLSAVGKYLVKGDEHVEFLNHLVTKDIEFLDVEKTIYTLLLNEEGNVIDAVTLYKREESILIETSVQGRDAVGAWLEERKTGDVEIEDLSDALSILAVEGPYSWKAAAGLIDFDISLLPFQSFVENEIDGVQAIFCRNGVTGEYGYKVVIESEAAAGVWEKLLGHDASQYPVQAVGHSTLEVAMLEVRQPNVAVETADVNVFESCLEWVVSFYKEDFVGREALEAKRGEGVNRRIIGFSVEAGSLSEQDSIVLEDETIGTVLQVRDSGFLGKKLGLALVDELFAVSGIALEATNQAGERVTVQTISSPYILPKSWAIKIA</sequence>
<keyword evidence="3" id="KW-0808">Transferase</keyword>
<proteinExistence type="predicted"/>
<feature type="domain" description="Aminomethyltransferase C-terminal" evidence="2">
    <location>
        <begin position="278"/>
        <end position="353"/>
    </location>
</feature>
<keyword evidence="4" id="KW-1185">Reference proteome</keyword>
<evidence type="ECO:0000259" key="1">
    <source>
        <dbReference type="Pfam" id="PF01571"/>
    </source>
</evidence>
<dbReference type="Pfam" id="PF08669">
    <property type="entry name" value="GCV_T_C"/>
    <property type="match status" value="1"/>
</dbReference>
<dbReference type="Pfam" id="PF01571">
    <property type="entry name" value="GCV_T"/>
    <property type="match status" value="1"/>
</dbReference>
<name>A0A316DD20_9BACL</name>
<keyword evidence="3" id="KW-0489">Methyltransferase</keyword>
<dbReference type="AlphaFoldDB" id="A0A316DD20"/>
<dbReference type="RefSeq" id="WP_109686115.1">
    <property type="nucleotide sequence ID" value="NZ_QGGL01000002.1"/>
</dbReference>
<dbReference type="OrthoDB" id="9774591at2"/>
<dbReference type="InterPro" id="IPR006222">
    <property type="entry name" value="GCVT_N"/>
</dbReference>
<feature type="domain" description="GCVT N-terminal" evidence="1">
    <location>
        <begin position="9"/>
        <end position="259"/>
    </location>
</feature>
<evidence type="ECO:0000259" key="2">
    <source>
        <dbReference type="Pfam" id="PF08669"/>
    </source>
</evidence>
<dbReference type="GO" id="GO:0005829">
    <property type="term" value="C:cytosol"/>
    <property type="evidence" value="ECO:0007669"/>
    <property type="project" value="TreeGrafter"/>
</dbReference>
<reference evidence="3 4" key="1">
    <citation type="submission" date="2018-05" db="EMBL/GenBank/DDBJ databases">
        <title>Genomic Encyclopedia of Type Strains, Phase IV (KMG-IV): sequencing the most valuable type-strain genomes for metagenomic binning, comparative biology and taxonomic classification.</title>
        <authorList>
            <person name="Goeker M."/>
        </authorList>
    </citation>
    <scope>NUCLEOTIDE SEQUENCE [LARGE SCALE GENOMIC DNA]</scope>
    <source>
        <strain evidence="3 4">DSM 18773</strain>
    </source>
</reference>
<gene>
    <name evidence="3" type="ORF">C7459_10299</name>
</gene>
<dbReference type="GO" id="GO:0032259">
    <property type="term" value="P:methylation"/>
    <property type="evidence" value="ECO:0007669"/>
    <property type="project" value="UniProtKB-KW"/>
</dbReference>
<dbReference type="PANTHER" id="PTHR43757:SF2">
    <property type="entry name" value="AMINOMETHYLTRANSFERASE, MITOCHONDRIAL"/>
    <property type="match status" value="1"/>
</dbReference>
<dbReference type="InterPro" id="IPR028896">
    <property type="entry name" value="GcvT/YgfZ/DmdA"/>
</dbReference>
<dbReference type="EMBL" id="QGGL01000002">
    <property type="protein sequence ID" value="PWK15855.1"/>
    <property type="molecule type" value="Genomic_DNA"/>
</dbReference>
<protein>
    <submittedName>
        <fullName evidence="3">Aminomethyltransferase</fullName>
    </submittedName>
</protein>
<dbReference type="Proteomes" id="UP000245634">
    <property type="component" value="Unassembled WGS sequence"/>
</dbReference>
<dbReference type="GO" id="GO:0008168">
    <property type="term" value="F:methyltransferase activity"/>
    <property type="evidence" value="ECO:0007669"/>
    <property type="project" value="UniProtKB-KW"/>
</dbReference>
<dbReference type="Gene3D" id="3.30.1360.120">
    <property type="entry name" value="Probable tRNA modification gtpase trme, domain 1"/>
    <property type="match status" value="1"/>
</dbReference>
<dbReference type="PIRSF" id="PIRSF006487">
    <property type="entry name" value="GcvT"/>
    <property type="match status" value="1"/>
</dbReference>
<dbReference type="PANTHER" id="PTHR43757">
    <property type="entry name" value="AMINOMETHYLTRANSFERASE"/>
    <property type="match status" value="1"/>
</dbReference>
<dbReference type="SUPFAM" id="SSF103025">
    <property type="entry name" value="Folate-binding domain"/>
    <property type="match status" value="1"/>
</dbReference>
<organism evidence="3 4">
    <name type="scientific">Tumebacillus permanentifrigoris</name>
    <dbReference type="NCBI Taxonomy" id="378543"/>
    <lineage>
        <taxon>Bacteria</taxon>
        <taxon>Bacillati</taxon>
        <taxon>Bacillota</taxon>
        <taxon>Bacilli</taxon>
        <taxon>Bacillales</taxon>
        <taxon>Alicyclobacillaceae</taxon>
        <taxon>Tumebacillus</taxon>
    </lineage>
</organism>
<dbReference type="InterPro" id="IPR027266">
    <property type="entry name" value="TrmE/GcvT-like"/>
</dbReference>
<comment type="caution">
    <text evidence="3">The sequence shown here is derived from an EMBL/GenBank/DDBJ whole genome shotgun (WGS) entry which is preliminary data.</text>
</comment>
<evidence type="ECO:0000313" key="3">
    <source>
        <dbReference type="EMBL" id="PWK15855.1"/>
    </source>
</evidence>